<gene>
    <name evidence="1" type="ORF">BALAC2494_02072</name>
</gene>
<reference evidence="1 2" key="1">
    <citation type="journal article" date="2011" name="J. Bacteriol.">
        <title>Genome Sequence of the Probiotic Strain Bifidobacterium animalis subsp. lactis CNCM I-2494.</title>
        <authorList>
            <person name="Chervaux C."/>
            <person name="Grimaldi C."/>
            <person name="Bolotin A."/>
            <person name="Quinquis B."/>
            <person name="Legrain-Raspaud S."/>
            <person name="van Hylckama Vlieg J.E."/>
            <person name="Denariaz G."/>
            <person name="Smokvina T."/>
        </authorList>
    </citation>
    <scope>NUCLEOTIDE SEQUENCE [LARGE SCALE GENOMIC DNA]</scope>
    <source>
        <strain evidence="1 2">CNCM I-2494</strain>
    </source>
</reference>
<sequence length="104" mass="11848">MCHATYGKPRRGKFRHEPWLHCMNTVCIFRAHVCICSMCHVRRHIFLCCRISFAGRVSIGIRESRRSVHTAFYAGDKCPLQTVSVVCGDEYAHAACSIDIFGRT</sequence>
<dbReference type="EMBL" id="CP002915">
    <property type="protein sequence ID" value="AEK30973.1"/>
    <property type="molecule type" value="Genomic_DNA"/>
</dbReference>
<dbReference type="KEGG" id="bnm:BALAC2494_02072"/>
<organism evidence="1 2">
    <name type="scientific">Bifidobacterium animalis subsp. lactis CNCM I-2494</name>
    <dbReference type="NCBI Taxonomy" id="1042403"/>
    <lineage>
        <taxon>Bacteria</taxon>
        <taxon>Bacillati</taxon>
        <taxon>Actinomycetota</taxon>
        <taxon>Actinomycetes</taxon>
        <taxon>Bifidobacteriales</taxon>
        <taxon>Bifidobacteriaceae</taxon>
        <taxon>Bifidobacterium</taxon>
    </lineage>
</organism>
<proteinExistence type="predicted"/>
<accession>A0A806FJ93</accession>
<evidence type="ECO:0000313" key="1">
    <source>
        <dbReference type="EMBL" id="AEK30973.1"/>
    </source>
</evidence>
<evidence type="ECO:0000313" key="2">
    <source>
        <dbReference type="Proteomes" id="UP000008394"/>
    </source>
</evidence>
<protein>
    <submittedName>
        <fullName evidence="1">Uncharacterized protein</fullName>
    </submittedName>
</protein>
<name>A0A806FJ93_BIFAN</name>
<dbReference type="Proteomes" id="UP000008394">
    <property type="component" value="Chromosome"/>
</dbReference>
<dbReference type="AlphaFoldDB" id="A0A806FJ93"/>